<dbReference type="EMBL" id="CP002048">
    <property type="protein sequence ID" value="ADI01254.1"/>
    <property type="molecule type" value="Genomic_DNA"/>
</dbReference>
<dbReference type="Gene3D" id="3.40.50.10540">
    <property type="entry name" value="Crotonobetainyl-coa:carnitine coa-transferase, domain 1"/>
    <property type="match status" value="1"/>
</dbReference>
<reference evidence="2" key="1">
    <citation type="journal article" date="2010" name="Stand. Genomic Sci.">
        <title>Complete genome sequence of Syntrophothermus lipocalidus type strain (TGB-C1T).</title>
        <authorList>
            <consortium name="US DOE Joint Genome Institute (JGI-PGF)"/>
            <person name="Djao O."/>
            <person name="Zhang X."/>
            <person name="Lucas S."/>
            <person name="Lapidus A."/>
            <person name="Glavina Del Rio T."/>
            <person name="Nolan M."/>
            <person name="Tice H."/>
            <person name="Cheng J."/>
            <person name="Han C."/>
            <person name="Tapia R."/>
            <person name="Goodwin L."/>
            <person name="Pitluck S."/>
            <person name="Liolios K."/>
            <person name="Ivanova N."/>
            <person name="Mavromatis K."/>
            <person name="Mikhailova N."/>
            <person name="Ovchinnikova G."/>
            <person name="Pati A."/>
            <person name="Brambilla E."/>
            <person name="Chen A."/>
            <person name="Palaniappan K."/>
            <person name="Land M."/>
            <person name="Hauser L."/>
            <person name="Chang Y."/>
            <person name="Jeffries C."/>
            <person name="Rohde M."/>
            <person name="Sikorski J."/>
            <person name="Spring S."/>
            <person name="Goker M."/>
            <person name="Detter J."/>
            <person name="Woyke T."/>
            <person name="Bristow J."/>
            <person name="Eisen J."/>
            <person name="Markowitz V."/>
            <person name="Hugenholtz P."/>
            <person name="Kyrpides N."/>
            <person name="Klenk H."/>
        </authorList>
    </citation>
    <scope>NUCLEOTIDE SEQUENCE [LARGE SCALE GENOMIC DNA]</scope>
    <source>
        <strain evidence="2">DSM 12680 / TGB-C1</strain>
    </source>
</reference>
<dbReference type="HOGENOM" id="CLU_033975_5_1_9"/>
<dbReference type="STRING" id="643648.Slip_0470"/>
<dbReference type="PANTHER" id="PTHR48228:SF5">
    <property type="entry name" value="ALPHA-METHYLACYL-COA RACEMASE"/>
    <property type="match status" value="1"/>
</dbReference>
<organism evidence="1 2">
    <name type="scientific">Syntrophothermus lipocalidus (strain DSM 12680 / TGB-C1)</name>
    <dbReference type="NCBI Taxonomy" id="643648"/>
    <lineage>
        <taxon>Bacteria</taxon>
        <taxon>Bacillati</taxon>
        <taxon>Bacillota</taxon>
        <taxon>Clostridia</taxon>
        <taxon>Eubacteriales</taxon>
        <taxon>Syntrophomonadaceae</taxon>
        <taxon>Syntrophothermus</taxon>
    </lineage>
</organism>
<dbReference type="Proteomes" id="UP000000378">
    <property type="component" value="Chromosome"/>
</dbReference>
<accession>D7CKL9</accession>
<proteinExistence type="predicted"/>
<reference evidence="1 2" key="2">
    <citation type="journal article" date="2010" name="Stand. Genomic Sci.">
        <title>Complete genome sequence of Syntrophothermus lipocalidus type strain (TGB-C1).</title>
        <authorList>
            <person name="Djao O.D."/>
            <person name="Zhang X."/>
            <person name="Lucas S."/>
            <person name="Lapidus A."/>
            <person name="Del Rio T.G."/>
            <person name="Nolan M."/>
            <person name="Tice H."/>
            <person name="Cheng J.F."/>
            <person name="Han C."/>
            <person name="Tapia R."/>
            <person name="Goodwin L."/>
            <person name="Pitluck S."/>
            <person name="Liolios K."/>
            <person name="Ivanova N."/>
            <person name="Mavromatis K."/>
            <person name="Mikhailova N."/>
            <person name="Ovchinnikova G."/>
            <person name="Pati A."/>
            <person name="Brambilla E."/>
            <person name="Chen A."/>
            <person name="Palaniappan K."/>
            <person name="Land M."/>
            <person name="Hauser L."/>
            <person name="Chang Y.J."/>
            <person name="Jeffries C.D."/>
            <person name="Rohde M."/>
            <person name="Sikorski J."/>
            <person name="Spring S."/>
            <person name="Goker M."/>
            <person name="Detter J.C."/>
            <person name="Woyke T."/>
            <person name="Bristow J."/>
            <person name="Eisen J.A."/>
            <person name="Markowitz V."/>
            <person name="Hugenholtz P."/>
            <person name="Kyrpides N.C."/>
            <person name="Klenk H.P."/>
        </authorList>
    </citation>
    <scope>NUCLEOTIDE SEQUENCE [LARGE SCALE GENOMIC DNA]</scope>
    <source>
        <strain evidence="2">DSM 12680 / TGB-C1</strain>
    </source>
</reference>
<dbReference type="eggNOG" id="COG1804">
    <property type="taxonomic scope" value="Bacteria"/>
</dbReference>
<dbReference type="InterPro" id="IPR044855">
    <property type="entry name" value="CoA-Trfase_III_dom3_sf"/>
</dbReference>
<dbReference type="GO" id="GO:0003824">
    <property type="term" value="F:catalytic activity"/>
    <property type="evidence" value="ECO:0007669"/>
    <property type="project" value="InterPro"/>
</dbReference>
<evidence type="ECO:0000313" key="1">
    <source>
        <dbReference type="EMBL" id="ADI01254.1"/>
    </source>
</evidence>
<dbReference type="Pfam" id="PF02515">
    <property type="entry name" value="CoA_transf_3"/>
    <property type="match status" value="1"/>
</dbReference>
<protein>
    <submittedName>
        <fullName evidence="1">L-carnitine dehydratase/bile acid-inducible protein F</fullName>
    </submittedName>
</protein>
<dbReference type="InterPro" id="IPR003673">
    <property type="entry name" value="CoA-Trfase_fam_III"/>
</dbReference>
<dbReference type="Gene3D" id="3.30.1540.10">
    <property type="entry name" value="formyl-coa transferase, domain 3"/>
    <property type="match status" value="1"/>
</dbReference>
<keyword evidence="2" id="KW-1185">Reference proteome</keyword>
<dbReference type="AlphaFoldDB" id="D7CKL9"/>
<dbReference type="InterPro" id="IPR050509">
    <property type="entry name" value="CoA-transferase_III"/>
</dbReference>
<dbReference type="InterPro" id="IPR023606">
    <property type="entry name" value="CoA-Trfase_III_dom_1_sf"/>
</dbReference>
<dbReference type="KEGG" id="slp:Slip_0470"/>
<evidence type="ECO:0000313" key="2">
    <source>
        <dbReference type="Proteomes" id="UP000000378"/>
    </source>
</evidence>
<sequence length="408" mass="44342">MKYMDCRKGVDRMAGPLSGLKILDFTTLLPGPYATMNLADMGAEVLRIVSGSRPDLVDLMPPFVPGTKLSAASCQLGRNKKVMTLNLKDERAVQVIHKLITDAGYDIVIEQFRPGVMEKFGLDYKNLRAVNERLIYCSLTGYGQTGSMRDKAGHDLNYVALSGIASYSGKKDSGPPVLGIQIADVASGANNAIIGILAAVIHRQNTGRGQYIDVSMTDALIAFHAMQGAAFLVDGKDIGREETFTNGGGLYDYYETKDGRYLAFGGAEPQFIRAFLEAIGRPDLVEEGLNMQTGAQVKGEVREVIKTKTLDEWKAVFDSVDACCVPVLTLSEVFASDLVKGRNMVVEVPGPNGITIKQIACPIKFSESCPEYHHCGVPKDQANTAEIMQNLGYSLQEIEEFTKTGLFS</sequence>
<name>D7CKL9_SYNLT</name>
<dbReference type="PANTHER" id="PTHR48228">
    <property type="entry name" value="SUCCINYL-COA--D-CITRAMALATE COA-TRANSFERASE"/>
    <property type="match status" value="1"/>
</dbReference>
<gene>
    <name evidence="1" type="ordered locus">Slip_0470</name>
</gene>
<dbReference type="SUPFAM" id="SSF89796">
    <property type="entry name" value="CoA-transferase family III (CaiB/BaiF)"/>
    <property type="match status" value="1"/>
</dbReference>